<reference evidence="2" key="2">
    <citation type="journal article" date="2021" name="PeerJ">
        <title>Extensive microbial diversity within the chicken gut microbiome revealed by metagenomics and culture.</title>
        <authorList>
            <person name="Gilroy R."/>
            <person name="Ravi A."/>
            <person name="Getino M."/>
            <person name="Pursley I."/>
            <person name="Horton D.L."/>
            <person name="Alikhan N.F."/>
            <person name="Baker D."/>
            <person name="Gharbi K."/>
            <person name="Hall N."/>
            <person name="Watson M."/>
            <person name="Adriaenssens E.M."/>
            <person name="Foster-Nyarko E."/>
            <person name="Jarju S."/>
            <person name="Secka A."/>
            <person name="Antonio M."/>
            <person name="Oren A."/>
            <person name="Chaudhuri R.R."/>
            <person name="La Ragione R."/>
            <person name="Hildebrand F."/>
            <person name="Pallen M.J."/>
        </authorList>
    </citation>
    <scope>NUCLEOTIDE SEQUENCE</scope>
    <source>
        <strain evidence="2">ChiSxjej1B13-7958</strain>
    </source>
</reference>
<feature type="compositionally biased region" description="Basic residues" evidence="1">
    <location>
        <begin position="1"/>
        <end position="22"/>
    </location>
</feature>
<organism evidence="2 3">
    <name type="scientific">Candidatus Caccousia avicola</name>
    <dbReference type="NCBI Taxonomy" id="2840721"/>
    <lineage>
        <taxon>Bacteria</taxon>
        <taxon>Bacillati</taxon>
        <taxon>Bacillota</taxon>
        <taxon>Clostridia</taxon>
        <taxon>Eubacteriales</taxon>
        <taxon>Oscillospiraceae</taxon>
        <taxon>Oscillospiraceae incertae sedis</taxon>
        <taxon>Candidatus Caccousia</taxon>
    </lineage>
</organism>
<proteinExistence type="predicted"/>
<protein>
    <submittedName>
        <fullName evidence="2">YabP/YqfC family sporulation protein</fullName>
    </submittedName>
</protein>
<accession>A0A9D1AJY0</accession>
<feature type="region of interest" description="Disordered" evidence="1">
    <location>
        <begin position="1"/>
        <end position="31"/>
    </location>
</feature>
<evidence type="ECO:0000313" key="2">
    <source>
        <dbReference type="EMBL" id="HIR46041.1"/>
    </source>
</evidence>
<dbReference type="Proteomes" id="UP000824242">
    <property type="component" value="Unassembled WGS sequence"/>
</dbReference>
<dbReference type="EMBL" id="DVGZ01000001">
    <property type="protein sequence ID" value="HIR46041.1"/>
    <property type="molecule type" value="Genomic_DNA"/>
</dbReference>
<dbReference type="InterPro" id="IPR022476">
    <property type="entry name" value="Spore_YabP/YqfC"/>
</dbReference>
<evidence type="ECO:0000313" key="3">
    <source>
        <dbReference type="Proteomes" id="UP000824242"/>
    </source>
</evidence>
<evidence type="ECO:0000256" key="1">
    <source>
        <dbReference type="SAM" id="MobiDB-lite"/>
    </source>
</evidence>
<reference evidence="2" key="1">
    <citation type="submission" date="2020-10" db="EMBL/GenBank/DDBJ databases">
        <authorList>
            <person name="Gilroy R."/>
        </authorList>
    </citation>
    <scope>NUCLEOTIDE SEQUENCE</scope>
    <source>
        <strain evidence="2">ChiSxjej1B13-7958</strain>
    </source>
</reference>
<name>A0A9D1AJY0_9FIRM</name>
<dbReference type="Pfam" id="PF07873">
    <property type="entry name" value="YabP"/>
    <property type="match status" value="1"/>
</dbReference>
<comment type="caution">
    <text evidence="2">The sequence shown here is derived from an EMBL/GenBank/DDBJ whole genome shotgun (WGS) entry which is preliminary data.</text>
</comment>
<sequence length="113" mass="12187">MTAAPHRNKAAARHGRRIRHKGGGNALGEQNAGQKGGLTLLHRAVSGPHIELLGNREAVVEGCQGILEYDDGVVRVRAGRLVVRFTGRGLKIRCMTADSLVVEGFLLGMEFMM</sequence>
<dbReference type="AlphaFoldDB" id="A0A9D1AJY0"/>
<gene>
    <name evidence="2" type="ORF">IAB89_00040</name>
</gene>